<dbReference type="CDD" id="cd00063">
    <property type="entry name" value="FN3"/>
    <property type="match status" value="1"/>
</dbReference>
<dbReference type="PROSITE" id="PS50853">
    <property type="entry name" value="FN3"/>
    <property type="match status" value="1"/>
</dbReference>
<dbReference type="InterPro" id="IPR011044">
    <property type="entry name" value="Quino_amine_DH_bsu"/>
</dbReference>
<dbReference type="SUPFAM" id="SSF50969">
    <property type="entry name" value="YVTN repeat-like/Quinoprotein amine dehydrogenase"/>
    <property type="match status" value="1"/>
</dbReference>
<dbReference type="Proteomes" id="UP000521199">
    <property type="component" value="Unassembled WGS sequence"/>
</dbReference>
<accession>A0A7W8D6I6</accession>
<dbReference type="AlphaFoldDB" id="A0A7W8D6I6"/>
<dbReference type="InterPro" id="IPR036116">
    <property type="entry name" value="FN3_sf"/>
</dbReference>
<evidence type="ECO:0000313" key="2">
    <source>
        <dbReference type="EMBL" id="MBB5208810.1"/>
    </source>
</evidence>
<organism evidence="2 3">
    <name type="scientific">Chiayiivirga flava</name>
    <dbReference type="NCBI Taxonomy" id="659595"/>
    <lineage>
        <taxon>Bacteria</taxon>
        <taxon>Pseudomonadati</taxon>
        <taxon>Pseudomonadota</taxon>
        <taxon>Gammaproteobacteria</taxon>
        <taxon>Lysobacterales</taxon>
        <taxon>Lysobacteraceae</taxon>
        <taxon>Chiayiivirga</taxon>
    </lineage>
</organism>
<dbReference type="InterPro" id="IPR003961">
    <property type="entry name" value="FN3_dom"/>
</dbReference>
<dbReference type="InterPro" id="IPR013783">
    <property type="entry name" value="Ig-like_fold"/>
</dbReference>
<dbReference type="InterPro" id="IPR015943">
    <property type="entry name" value="WD40/YVTN_repeat-like_dom_sf"/>
</dbReference>
<proteinExistence type="predicted"/>
<keyword evidence="3" id="KW-1185">Reference proteome</keyword>
<dbReference type="Gene3D" id="2.130.10.10">
    <property type="entry name" value="YVTN repeat-like/Quinoprotein amine dehydrogenase"/>
    <property type="match status" value="1"/>
</dbReference>
<sequence length="1002" mass="107633">MLLLAFAATAASGPGQAQSQPIPVWYDLQTQGDIAYLLRKSPAQIMRYDLATRQWLAPIPLAEIPSAFVVTGSHLFVASGRKVERMTLTGGGLTHVQNTASDIISLHVDGALLFVNATSDYYARVMSVNIGTLQRIDEIENYIDSLHGASISTSANRLFGRSQGVSPSDITYVEYDNTGNFVAGGASPYHGDYPGASKTWTFPDGDRVVDDSGTVYHANDLTYANSLARSLDDLAFHGSDIPIGLDDDMLVAYSNTLLETGRHTLQRAARDIVVRGANVFAFHEDASQATKVGVEIVPLAALTPNEPGQPISPLGLAYSVDDAAIDGDGVIYLLSKAHHSVFRWDMTTQTYLGSIALPEAASIIEYAPALDRLYVGAASRTIYRVDLANAGSTAVPHVVTPQSVDTLIAMDNDLLALNNGSWEDQWLYGPSGALLLTPLGCCYDRYHFYDDARNLLYVGGSRRSYLGNGVLGAPEDNNYYFNGEFIALSHNGQLLVDGNGLIYSSATFETIDALSNDIVRAHWNAQGVLFTVREPEYVGSGWEPEYASPTTIQKWSPYYAVERSLVVEGAYEDMFVRGNRAVLITSVDGMPSFSVLDAAFGIVAPAVLQPPVLRLDRASLTAVALAWSDVSGENGYVVERQRGGGAWSQVGVAGANELGHMDRAIDDVGTFRYRVRARNGAQSSAWSNVVEVELEGLGNVGVAPLTVDVRADDAVLAEDGRLFLLSRQHETLFVWSTPHQRWDASIGLQGAPSSMAYSPRNAAVYLQYANGSVGVVSLAADAPVEGAFPFETAESGCGIAVAGEYLVVCAVHPDGYYSQFISIDAAGRAIERVDSGDALHAPAWSASSGRLYYLERVSNPAYIAWHAIAEDGSFEAHGGDYVGGVQAPLRVSPGGDAMVTGNGDVYATSGFERVGTLPSGVVDATWRGAELLTLADERVLSHPDFSSEVERVWLDDLGQRIFVSRSGQLIVLTEIDGIRTSVQRYDAALQPVPEPVLSDGFE</sequence>
<name>A0A7W8D6I6_9GAMM</name>
<dbReference type="SUPFAM" id="SSF63829">
    <property type="entry name" value="Calcium-dependent phosphotriesterase"/>
    <property type="match status" value="1"/>
</dbReference>
<reference evidence="2 3" key="1">
    <citation type="submission" date="2020-08" db="EMBL/GenBank/DDBJ databases">
        <title>Genomic Encyclopedia of Type Strains, Phase IV (KMG-IV): sequencing the most valuable type-strain genomes for metagenomic binning, comparative biology and taxonomic classification.</title>
        <authorList>
            <person name="Goeker M."/>
        </authorList>
    </citation>
    <scope>NUCLEOTIDE SEQUENCE [LARGE SCALE GENOMIC DNA]</scope>
    <source>
        <strain evidence="2 3">DSM 24163</strain>
    </source>
</reference>
<protein>
    <recommendedName>
        <fullName evidence="1">Fibronectin type-III domain-containing protein</fullName>
    </recommendedName>
</protein>
<dbReference type="Gene3D" id="2.60.40.10">
    <property type="entry name" value="Immunoglobulins"/>
    <property type="match status" value="1"/>
</dbReference>
<dbReference type="EMBL" id="JACHHP010000004">
    <property type="protein sequence ID" value="MBB5208810.1"/>
    <property type="molecule type" value="Genomic_DNA"/>
</dbReference>
<comment type="caution">
    <text evidence="2">The sequence shown here is derived from an EMBL/GenBank/DDBJ whole genome shotgun (WGS) entry which is preliminary data.</text>
</comment>
<dbReference type="RefSeq" id="WP_183961360.1">
    <property type="nucleotide sequence ID" value="NZ_JACHHP010000004.1"/>
</dbReference>
<gene>
    <name evidence="2" type="ORF">HNQ52_002360</name>
</gene>
<evidence type="ECO:0000313" key="3">
    <source>
        <dbReference type="Proteomes" id="UP000521199"/>
    </source>
</evidence>
<evidence type="ECO:0000259" key="1">
    <source>
        <dbReference type="PROSITE" id="PS50853"/>
    </source>
</evidence>
<feature type="domain" description="Fibronectin type-III" evidence="1">
    <location>
        <begin position="609"/>
        <end position="697"/>
    </location>
</feature>
<dbReference type="SUPFAM" id="SSF49265">
    <property type="entry name" value="Fibronectin type III"/>
    <property type="match status" value="1"/>
</dbReference>